<proteinExistence type="predicted"/>
<gene>
    <name evidence="1" type="ORF">LARSCL_LOCUS2131</name>
</gene>
<dbReference type="Proteomes" id="UP001497382">
    <property type="component" value="Unassembled WGS sequence"/>
</dbReference>
<organism evidence="1 2">
    <name type="scientific">Larinioides sclopetarius</name>
    <dbReference type="NCBI Taxonomy" id="280406"/>
    <lineage>
        <taxon>Eukaryota</taxon>
        <taxon>Metazoa</taxon>
        <taxon>Ecdysozoa</taxon>
        <taxon>Arthropoda</taxon>
        <taxon>Chelicerata</taxon>
        <taxon>Arachnida</taxon>
        <taxon>Araneae</taxon>
        <taxon>Araneomorphae</taxon>
        <taxon>Entelegynae</taxon>
        <taxon>Araneoidea</taxon>
        <taxon>Araneidae</taxon>
        <taxon>Larinioides</taxon>
    </lineage>
</organism>
<accession>A0AAV1Z068</accession>
<protein>
    <submittedName>
        <fullName evidence="1">Uncharacterized protein</fullName>
    </submittedName>
</protein>
<reference evidence="1 2" key="1">
    <citation type="submission" date="2024-04" db="EMBL/GenBank/DDBJ databases">
        <authorList>
            <person name="Rising A."/>
            <person name="Reimegard J."/>
            <person name="Sonavane S."/>
            <person name="Akerstrom W."/>
            <person name="Nylinder S."/>
            <person name="Hedman E."/>
            <person name="Kallberg Y."/>
        </authorList>
    </citation>
    <scope>NUCLEOTIDE SEQUENCE [LARGE SCALE GENOMIC DNA]</scope>
</reference>
<dbReference type="AlphaFoldDB" id="A0AAV1Z068"/>
<name>A0AAV1Z068_9ARAC</name>
<keyword evidence="2" id="KW-1185">Reference proteome</keyword>
<evidence type="ECO:0000313" key="2">
    <source>
        <dbReference type="Proteomes" id="UP001497382"/>
    </source>
</evidence>
<sequence length="86" mass="9695">MDGTKLLMHLPIANLHHMENMITGIMLLNLKLRFQNHFILANLSLHNIAQDSTQSRNPDGTVLNCQKAHELSVIQGSIPLMRLKEA</sequence>
<dbReference type="EMBL" id="CAXIEN010000014">
    <property type="protein sequence ID" value="CAL1264750.1"/>
    <property type="molecule type" value="Genomic_DNA"/>
</dbReference>
<evidence type="ECO:0000313" key="1">
    <source>
        <dbReference type="EMBL" id="CAL1264750.1"/>
    </source>
</evidence>
<comment type="caution">
    <text evidence="1">The sequence shown here is derived from an EMBL/GenBank/DDBJ whole genome shotgun (WGS) entry which is preliminary data.</text>
</comment>